<dbReference type="AlphaFoldDB" id="A0A9W8Y6H9"/>
<evidence type="ECO:0000259" key="1">
    <source>
        <dbReference type="Pfam" id="PF25482"/>
    </source>
</evidence>
<organism evidence="2 3">
    <name type="scientific">Neocucurbitaria cava</name>
    <dbReference type="NCBI Taxonomy" id="798079"/>
    <lineage>
        <taxon>Eukaryota</taxon>
        <taxon>Fungi</taxon>
        <taxon>Dikarya</taxon>
        <taxon>Ascomycota</taxon>
        <taxon>Pezizomycotina</taxon>
        <taxon>Dothideomycetes</taxon>
        <taxon>Pleosporomycetidae</taxon>
        <taxon>Pleosporales</taxon>
        <taxon>Pleosporineae</taxon>
        <taxon>Cucurbitariaceae</taxon>
        <taxon>Neocucurbitaria</taxon>
    </lineage>
</organism>
<accession>A0A9W8Y6H9</accession>
<name>A0A9W8Y6H9_9PLEO</name>
<dbReference type="Proteomes" id="UP001140560">
    <property type="component" value="Unassembled WGS sequence"/>
</dbReference>
<dbReference type="EMBL" id="JAPEUY010000012">
    <property type="protein sequence ID" value="KAJ4367625.1"/>
    <property type="molecule type" value="Genomic_DNA"/>
</dbReference>
<sequence length="192" mass="21809">MNRFYKSRAWYFGLESMIPVSRKLVSPMLVGFADRVQMRPKYDVNSTKSFALWDQSPGVNKHMQYARLDKIYSFGIQKTSYKVELTAMWYPNQIMPVWGLAIRHTEWAVHLAELERLSVGSQASWGDVVSTFLPDDGVRSSVTESDLGLERLSLNNELEMPPRDGIRILMEKLMQLSEIVSSVTAAEGGVSL</sequence>
<comment type="caution">
    <text evidence="2">The sequence shown here is derived from an EMBL/GenBank/DDBJ whole genome shotgun (WGS) entry which is preliminary data.</text>
</comment>
<dbReference type="InterPro" id="IPR057227">
    <property type="entry name" value="DUF7905"/>
</dbReference>
<keyword evidence="3" id="KW-1185">Reference proteome</keyword>
<dbReference type="OrthoDB" id="4739136at2759"/>
<feature type="domain" description="DUF7905" evidence="1">
    <location>
        <begin position="81"/>
        <end position="135"/>
    </location>
</feature>
<proteinExistence type="predicted"/>
<gene>
    <name evidence="2" type="ORF">N0V83_007210</name>
</gene>
<protein>
    <recommendedName>
        <fullName evidence="1">DUF7905 domain-containing protein</fullName>
    </recommendedName>
</protein>
<reference evidence="2" key="1">
    <citation type="submission" date="2022-10" db="EMBL/GenBank/DDBJ databases">
        <title>Tapping the CABI collections for fungal endophytes: first genome assemblies for Collariella, Neodidymelliopsis, Ascochyta clinopodiicola, Didymella pomorum, Didymosphaeria variabile, Neocosmospora piperis and Neocucurbitaria cava.</title>
        <authorList>
            <person name="Hill R."/>
        </authorList>
    </citation>
    <scope>NUCLEOTIDE SEQUENCE</scope>
    <source>
        <strain evidence="2">IMI 356814</strain>
    </source>
</reference>
<evidence type="ECO:0000313" key="2">
    <source>
        <dbReference type="EMBL" id="KAJ4367625.1"/>
    </source>
</evidence>
<evidence type="ECO:0000313" key="3">
    <source>
        <dbReference type="Proteomes" id="UP001140560"/>
    </source>
</evidence>
<dbReference type="Pfam" id="PF25482">
    <property type="entry name" value="DUF7905"/>
    <property type="match status" value="1"/>
</dbReference>